<gene>
    <name evidence="5" type="ORF">EYB53_000465</name>
</gene>
<evidence type="ECO:0000256" key="1">
    <source>
        <dbReference type="ARBA" id="ARBA00023015"/>
    </source>
</evidence>
<feature type="domain" description="HTH arsR-type" evidence="4">
    <location>
        <begin position="4"/>
        <end position="101"/>
    </location>
</feature>
<dbReference type="PRINTS" id="PR00778">
    <property type="entry name" value="HTHARSR"/>
</dbReference>
<organism evidence="5 6">
    <name type="scientific">Candidatus Chloroploca mongolica</name>
    <dbReference type="NCBI Taxonomy" id="2528176"/>
    <lineage>
        <taxon>Bacteria</taxon>
        <taxon>Bacillati</taxon>
        <taxon>Chloroflexota</taxon>
        <taxon>Chloroflexia</taxon>
        <taxon>Chloroflexales</taxon>
        <taxon>Chloroflexineae</taxon>
        <taxon>Oscillochloridaceae</taxon>
        <taxon>Candidatus Chloroploca</taxon>
    </lineage>
</organism>
<dbReference type="EMBL" id="SIJK02000001">
    <property type="protein sequence ID" value="MBP1464167.1"/>
    <property type="molecule type" value="Genomic_DNA"/>
</dbReference>
<keyword evidence="3" id="KW-0804">Transcription</keyword>
<dbReference type="PROSITE" id="PS50987">
    <property type="entry name" value="HTH_ARSR_2"/>
    <property type="match status" value="1"/>
</dbReference>
<keyword evidence="6" id="KW-1185">Reference proteome</keyword>
<dbReference type="InterPro" id="IPR051081">
    <property type="entry name" value="HTH_MetalResp_TranReg"/>
</dbReference>
<name>A0ABS4D409_9CHLR</name>
<dbReference type="InterPro" id="IPR036390">
    <property type="entry name" value="WH_DNA-bd_sf"/>
</dbReference>
<dbReference type="CDD" id="cd00090">
    <property type="entry name" value="HTH_ARSR"/>
    <property type="match status" value="1"/>
</dbReference>
<evidence type="ECO:0000313" key="5">
    <source>
        <dbReference type="EMBL" id="MBP1464167.1"/>
    </source>
</evidence>
<dbReference type="PANTHER" id="PTHR33154:SF18">
    <property type="entry name" value="ARSENICAL RESISTANCE OPERON REPRESSOR"/>
    <property type="match status" value="1"/>
</dbReference>
<evidence type="ECO:0000256" key="3">
    <source>
        <dbReference type="ARBA" id="ARBA00023163"/>
    </source>
</evidence>
<evidence type="ECO:0000313" key="6">
    <source>
        <dbReference type="Proteomes" id="UP001193081"/>
    </source>
</evidence>
<dbReference type="InterPro" id="IPR011991">
    <property type="entry name" value="ArsR-like_HTH"/>
</dbReference>
<dbReference type="SMART" id="SM00418">
    <property type="entry name" value="HTH_ARSR"/>
    <property type="match status" value="1"/>
</dbReference>
<accession>A0ABS4D409</accession>
<dbReference type="NCBIfam" id="NF033788">
    <property type="entry name" value="HTH_metalloreg"/>
    <property type="match status" value="1"/>
</dbReference>
<dbReference type="Pfam" id="PF01022">
    <property type="entry name" value="HTH_5"/>
    <property type="match status" value="1"/>
</dbReference>
<keyword evidence="1" id="KW-0805">Transcription regulation</keyword>
<proteinExistence type="predicted"/>
<evidence type="ECO:0000256" key="2">
    <source>
        <dbReference type="ARBA" id="ARBA00023125"/>
    </source>
</evidence>
<comment type="caution">
    <text evidence="5">The sequence shown here is derived from an EMBL/GenBank/DDBJ whole genome shotgun (WGS) entry which is preliminary data.</text>
</comment>
<protein>
    <submittedName>
        <fullName evidence="5">Winged helix-turn-helix transcriptional regulator</fullName>
    </submittedName>
</protein>
<dbReference type="Gene3D" id="1.10.10.10">
    <property type="entry name" value="Winged helix-like DNA-binding domain superfamily/Winged helix DNA-binding domain"/>
    <property type="match status" value="1"/>
</dbReference>
<dbReference type="Proteomes" id="UP001193081">
    <property type="component" value="Unassembled WGS sequence"/>
</dbReference>
<dbReference type="InterPro" id="IPR036388">
    <property type="entry name" value="WH-like_DNA-bd_sf"/>
</dbReference>
<evidence type="ECO:0000259" key="4">
    <source>
        <dbReference type="PROSITE" id="PS50987"/>
    </source>
</evidence>
<dbReference type="SUPFAM" id="SSF46785">
    <property type="entry name" value="Winged helix' DNA-binding domain"/>
    <property type="match status" value="1"/>
</dbReference>
<dbReference type="PANTHER" id="PTHR33154">
    <property type="entry name" value="TRANSCRIPTIONAL REGULATOR, ARSR FAMILY"/>
    <property type="match status" value="1"/>
</dbReference>
<dbReference type="RefSeq" id="WP_205712545.1">
    <property type="nucleotide sequence ID" value="NZ_SIJK02000001.1"/>
</dbReference>
<dbReference type="InterPro" id="IPR001845">
    <property type="entry name" value="HTH_ArsR_DNA-bd_dom"/>
</dbReference>
<sequence length="127" mass="14046">MMVIEQPTTQQLAHWLKVLAEPRRLQILNLLMAGVQCNCELGEQLALAPNLISHHLSVLRKAGLVEVERDAADARWVYYAINRPNLEVLNTAFAAFFDPGRIQARQPSCGPQATVVPDDLITVGCDS</sequence>
<keyword evidence="2" id="KW-0238">DNA-binding</keyword>
<reference evidence="5 6" key="1">
    <citation type="submission" date="2021-03" db="EMBL/GenBank/DDBJ databases">
        <authorList>
            <person name="Grouzdev D.S."/>
        </authorList>
    </citation>
    <scope>NUCLEOTIDE SEQUENCE [LARGE SCALE GENOMIC DNA]</scope>
    <source>
        <strain evidence="5 6">M50-1</strain>
    </source>
</reference>